<dbReference type="EMBL" id="SAWY01000007">
    <property type="protein sequence ID" value="TPH17654.1"/>
    <property type="molecule type" value="Genomic_DNA"/>
</dbReference>
<comment type="subunit">
    <text evidence="11">Homodimer. The RNAP catalytic core consists of 2 alpha, 1 beta, 1 beta' and 1 omega subunit. When a sigma factor is associated with the core the holoenzyme is formed, which can initiate transcription.</text>
</comment>
<keyword evidence="6 11" id="KW-0548">Nucleotidyltransferase</keyword>
<evidence type="ECO:0000256" key="9">
    <source>
        <dbReference type="ARBA" id="ARBA00033070"/>
    </source>
</evidence>
<dbReference type="InterPro" id="IPR011773">
    <property type="entry name" value="DNA-dir_RpoA"/>
</dbReference>
<evidence type="ECO:0000259" key="12">
    <source>
        <dbReference type="SMART" id="SM00662"/>
    </source>
</evidence>
<dbReference type="InterPro" id="IPR011262">
    <property type="entry name" value="DNA-dir_RNA_pol_insert"/>
</dbReference>
<dbReference type="InterPro" id="IPR011260">
    <property type="entry name" value="RNAP_asu_C"/>
</dbReference>
<dbReference type="EC" id="2.7.7.6" evidence="2 11"/>
<evidence type="ECO:0000256" key="1">
    <source>
        <dbReference type="ARBA" id="ARBA00007123"/>
    </source>
</evidence>
<evidence type="ECO:0000256" key="3">
    <source>
        <dbReference type="ARBA" id="ARBA00015972"/>
    </source>
</evidence>
<dbReference type="Gene3D" id="1.10.150.20">
    <property type="entry name" value="5' to 3' exonuclease, C-terminal subdomain"/>
    <property type="match status" value="1"/>
</dbReference>
<dbReference type="GO" id="GO:0000428">
    <property type="term" value="C:DNA-directed RNA polymerase complex"/>
    <property type="evidence" value="ECO:0007669"/>
    <property type="project" value="UniProtKB-KW"/>
</dbReference>
<evidence type="ECO:0000256" key="5">
    <source>
        <dbReference type="ARBA" id="ARBA00022679"/>
    </source>
</evidence>
<dbReference type="NCBIfam" id="TIGR02027">
    <property type="entry name" value="rpoA"/>
    <property type="match status" value="1"/>
</dbReference>
<evidence type="ECO:0000256" key="6">
    <source>
        <dbReference type="ARBA" id="ARBA00022695"/>
    </source>
</evidence>
<keyword evidence="14" id="KW-1185">Reference proteome</keyword>
<comment type="function">
    <text evidence="11">DNA-dependent RNA polymerase catalyzes the transcription of DNA into RNA using the four ribonucleoside triphosphates as substrates.</text>
</comment>
<protein>
    <recommendedName>
        <fullName evidence="3 11">DNA-directed RNA polymerase subunit alpha</fullName>
        <shortName evidence="11">RNAP subunit alpha</shortName>
        <ecNumber evidence="2 11">2.7.7.6</ecNumber>
    </recommendedName>
    <alternativeName>
        <fullName evidence="9 11">RNA polymerase subunit alpha</fullName>
    </alternativeName>
    <alternativeName>
        <fullName evidence="8 11">Transcriptase subunit alpha</fullName>
    </alternativeName>
</protein>
<evidence type="ECO:0000313" key="14">
    <source>
        <dbReference type="Proteomes" id="UP000315303"/>
    </source>
</evidence>
<comment type="domain">
    <text evidence="11">The N-terminal domain is essential for RNAP assembly and basal transcription, whereas the C-terminal domain is involved in interaction with transcriptional regulators and with upstream promoter elements.</text>
</comment>
<dbReference type="FunFam" id="2.170.120.12:FF:000001">
    <property type="entry name" value="DNA-directed RNA polymerase subunit alpha"/>
    <property type="match status" value="1"/>
</dbReference>
<gene>
    <name evidence="11" type="primary">rpoA</name>
    <name evidence="13" type="ORF">EPA86_03640</name>
</gene>
<dbReference type="HAMAP" id="MF_00059">
    <property type="entry name" value="RNApol_bact_RpoA"/>
    <property type="match status" value="1"/>
</dbReference>
<dbReference type="Gene3D" id="3.30.1360.10">
    <property type="entry name" value="RNA polymerase, RBP11-like subunit"/>
    <property type="match status" value="1"/>
</dbReference>
<dbReference type="Gene3D" id="2.170.120.12">
    <property type="entry name" value="DNA-directed RNA polymerase, insert domain"/>
    <property type="match status" value="1"/>
</dbReference>
<dbReference type="Pfam" id="PF03118">
    <property type="entry name" value="RNA_pol_A_CTD"/>
    <property type="match status" value="1"/>
</dbReference>
<evidence type="ECO:0000256" key="4">
    <source>
        <dbReference type="ARBA" id="ARBA00022478"/>
    </source>
</evidence>
<comment type="caution">
    <text evidence="13">The sequence shown here is derived from an EMBL/GenBank/DDBJ whole genome shotgun (WGS) entry which is preliminary data.</text>
</comment>
<dbReference type="Pfam" id="PF01000">
    <property type="entry name" value="RNA_pol_A_bac"/>
    <property type="match status" value="1"/>
</dbReference>
<dbReference type="InterPro" id="IPR036643">
    <property type="entry name" value="RNApol_insert_sf"/>
</dbReference>
<feature type="region of interest" description="Alpha N-terminal domain (alpha-NTD)" evidence="11">
    <location>
        <begin position="1"/>
        <end position="234"/>
    </location>
</feature>
<comment type="similarity">
    <text evidence="1 11">Belongs to the RNA polymerase alpha chain family.</text>
</comment>
<keyword evidence="4 11" id="KW-0240">DNA-directed RNA polymerase</keyword>
<dbReference type="GO" id="GO:0003899">
    <property type="term" value="F:DNA-directed RNA polymerase activity"/>
    <property type="evidence" value="ECO:0007669"/>
    <property type="project" value="UniProtKB-UniRule"/>
</dbReference>
<sequence length="329" mass="36157">MQGSVTEFLRPRLVGIETVSARRAKVTLEPLERGFGHTLGNALRRILLSSMPGCAVTEVEIDGVLHEYSSKEGVQEDIIEILLNLKGLAVILEGKDEAVLTLTKSGEGPVTAADIQHDGDVTIANPDHVICTLTGDGSISMRIKVEMGRGYVPASTRRDAEEEDRAIGRLLVDASFSPVVRIAYDVDSARVEQRTDLDKLVLDMETNGTLDPEEAIRRASTILAEQLDAFVELRDIKEVEQVEEKPLFDPILLRPVDDLELTVRSANCLKAEAIQYIGDLVQRAEVELLKTPNLGKKSLTEIKDVLASRGLSLGMRLENWPPESIVDND</sequence>
<evidence type="ECO:0000256" key="2">
    <source>
        <dbReference type="ARBA" id="ARBA00012418"/>
    </source>
</evidence>
<proteinExistence type="inferred from homology"/>
<evidence type="ECO:0000256" key="10">
    <source>
        <dbReference type="ARBA" id="ARBA00048552"/>
    </source>
</evidence>
<dbReference type="NCBIfam" id="NF003519">
    <property type="entry name" value="PRK05182.2-5"/>
    <property type="match status" value="1"/>
</dbReference>
<dbReference type="SUPFAM" id="SSF56553">
    <property type="entry name" value="Insert subdomain of RNA polymerase alpha subunit"/>
    <property type="match status" value="1"/>
</dbReference>
<dbReference type="Proteomes" id="UP000315303">
    <property type="component" value="Unassembled WGS sequence"/>
</dbReference>
<accession>A0A502L3B0</accession>
<dbReference type="RefSeq" id="WP_118959317.1">
    <property type="nucleotide sequence ID" value="NZ_SAWY01000007.1"/>
</dbReference>
<evidence type="ECO:0000313" key="13">
    <source>
        <dbReference type="EMBL" id="TPH17654.1"/>
    </source>
</evidence>
<dbReference type="SUPFAM" id="SSF55257">
    <property type="entry name" value="RBP11-like subunits of RNA polymerase"/>
    <property type="match status" value="1"/>
</dbReference>
<dbReference type="AlphaFoldDB" id="A0A502L3B0"/>
<evidence type="ECO:0000256" key="7">
    <source>
        <dbReference type="ARBA" id="ARBA00023163"/>
    </source>
</evidence>
<dbReference type="CDD" id="cd06928">
    <property type="entry name" value="RNAP_alpha_NTD"/>
    <property type="match status" value="1"/>
</dbReference>
<evidence type="ECO:0000256" key="11">
    <source>
        <dbReference type="HAMAP-Rule" id="MF_00059"/>
    </source>
</evidence>
<feature type="region of interest" description="Alpha C-terminal domain (alpha-CTD)" evidence="11">
    <location>
        <begin position="248"/>
        <end position="329"/>
    </location>
</feature>
<name>A0A502L3B0_9GAMM</name>
<dbReference type="GO" id="GO:0005737">
    <property type="term" value="C:cytoplasm"/>
    <property type="evidence" value="ECO:0007669"/>
    <property type="project" value="UniProtKB-ARBA"/>
</dbReference>
<organism evidence="13 14">
    <name type="scientific">Litorilituus lipolyticus</name>
    <dbReference type="NCBI Taxonomy" id="2491017"/>
    <lineage>
        <taxon>Bacteria</taxon>
        <taxon>Pseudomonadati</taxon>
        <taxon>Pseudomonadota</taxon>
        <taxon>Gammaproteobacteria</taxon>
        <taxon>Alteromonadales</taxon>
        <taxon>Colwelliaceae</taxon>
        <taxon>Litorilituus</taxon>
    </lineage>
</organism>
<reference evidence="13 14" key="1">
    <citation type="submission" date="2019-01" db="EMBL/GenBank/DDBJ databases">
        <title>Litorilituus lipolytica sp. nov., isolated from intertidal sand of the Yellow Sea in China.</title>
        <authorList>
            <person name="Liu A."/>
        </authorList>
    </citation>
    <scope>NUCLEOTIDE SEQUENCE [LARGE SCALE GENOMIC DNA]</scope>
    <source>
        <strain evidence="13 14">RZ04</strain>
    </source>
</reference>
<evidence type="ECO:0000256" key="8">
    <source>
        <dbReference type="ARBA" id="ARBA00032524"/>
    </source>
</evidence>
<dbReference type="SMART" id="SM00662">
    <property type="entry name" value="RPOLD"/>
    <property type="match status" value="1"/>
</dbReference>
<dbReference type="OrthoDB" id="9805706at2"/>
<keyword evidence="7 11" id="KW-0804">Transcription</keyword>
<dbReference type="InterPro" id="IPR011263">
    <property type="entry name" value="DNA-dir_RNA_pol_RpoA/D/Rpb3"/>
</dbReference>
<dbReference type="GO" id="GO:0003677">
    <property type="term" value="F:DNA binding"/>
    <property type="evidence" value="ECO:0007669"/>
    <property type="project" value="UniProtKB-UniRule"/>
</dbReference>
<dbReference type="GO" id="GO:0006351">
    <property type="term" value="P:DNA-templated transcription"/>
    <property type="evidence" value="ECO:0007669"/>
    <property type="project" value="UniProtKB-UniRule"/>
</dbReference>
<dbReference type="InterPro" id="IPR036603">
    <property type="entry name" value="RBP11-like"/>
</dbReference>
<dbReference type="NCBIfam" id="NF003513">
    <property type="entry name" value="PRK05182.1-2"/>
    <property type="match status" value="1"/>
</dbReference>
<dbReference type="GO" id="GO:0046983">
    <property type="term" value="F:protein dimerization activity"/>
    <property type="evidence" value="ECO:0007669"/>
    <property type="project" value="InterPro"/>
</dbReference>
<dbReference type="FunFam" id="1.10.150.20:FF:000001">
    <property type="entry name" value="DNA-directed RNA polymerase subunit alpha"/>
    <property type="match status" value="1"/>
</dbReference>
<dbReference type="Pfam" id="PF01193">
    <property type="entry name" value="RNA_pol_L"/>
    <property type="match status" value="1"/>
</dbReference>
<feature type="domain" description="DNA-directed RNA polymerase RpoA/D/Rpb3-type" evidence="12">
    <location>
        <begin position="23"/>
        <end position="233"/>
    </location>
</feature>
<keyword evidence="5 11" id="KW-0808">Transferase</keyword>
<comment type="catalytic activity">
    <reaction evidence="10 11">
        <text>RNA(n) + a ribonucleoside 5'-triphosphate = RNA(n+1) + diphosphate</text>
        <dbReference type="Rhea" id="RHEA:21248"/>
        <dbReference type="Rhea" id="RHEA-COMP:14527"/>
        <dbReference type="Rhea" id="RHEA-COMP:17342"/>
        <dbReference type="ChEBI" id="CHEBI:33019"/>
        <dbReference type="ChEBI" id="CHEBI:61557"/>
        <dbReference type="ChEBI" id="CHEBI:140395"/>
        <dbReference type="EC" id="2.7.7.6"/>
    </reaction>
</comment>
<dbReference type="SUPFAM" id="SSF47789">
    <property type="entry name" value="C-terminal domain of RNA polymerase alpha subunit"/>
    <property type="match status" value="1"/>
</dbReference>